<dbReference type="GO" id="GO:0005886">
    <property type="term" value="C:plasma membrane"/>
    <property type="evidence" value="ECO:0007669"/>
    <property type="project" value="UniProtKB-SubCell"/>
</dbReference>
<keyword evidence="4 7" id="KW-0812">Transmembrane</keyword>
<reference evidence="9" key="1">
    <citation type="journal article" date="2016" name="Syst. Appl. Microbiol.">
        <title>Thermococcus piezophilus sp. nov., a novel hyperthermophilic and piezophilic archaeon with a broad pressure range for growth, isolated from a deepest hydrothermal vent at the Mid-Cayman Rise.</title>
        <authorList>
            <person name="Dalmasso C."/>
            <person name="Oger P."/>
            <person name="Selva G."/>
            <person name="Courtine D."/>
            <person name="L'Haridon S."/>
            <person name="Garlaschelli A."/>
            <person name="Roussel E."/>
            <person name="Miyazaki J."/>
            <person name="Reveillaud J."/>
            <person name="Jebbar M."/>
            <person name="Takai K."/>
            <person name="Maignien L."/>
            <person name="Alain K."/>
        </authorList>
    </citation>
    <scope>NUCLEOTIDE SEQUENCE [LARGE SCALE GENOMIC DNA]</scope>
    <source>
        <strain evidence="9">CDGS</strain>
    </source>
</reference>
<dbReference type="EMBL" id="CP015520">
    <property type="protein sequence ID" value="ANF22423.1"/>
    <property type="molecule type" value="Genomic_DNA"/>
</dbReference>
<name>A0A172WG64_9EURY</name>
<dbReference type="STRING" id="1712654.A7C91_03995"/>
<dbReference type="RefSeq" id="WP_068665107.1">
    <property type="nucleotide sequence ID" value="NZ_CP015520.1"/>
</dbReference>
<feature type="transmembrane region" description="Helical" evidence="7">
    <location>
        <begin position="37"/>
        <end position="57"/>
    </location>
</feature>
<dbReference type="NCBIfam" id="TIGR00374">
    <property type="entry name" value="flippase-like domain"/>
    <property type="match status" value="1"/>
</dbReference>
<feature type="transmembrane region" description="Helical" evidence="7">
    <location>
        <begin position="123"/>
        <end position="141"/>
    </location>
</feature>
<feature type="transmembrane region" description="Helical" evidence="7">
    <location>
        <begin position="69"/>
        <end position="88"/>
    </location>
</feature>
<feature type="transmembrane region" description="Helical" evidence="7">
    <location>
        <begin position="261"/>
        <end position="284"/>
    </location>
</feature>
<evidence type="ECO:0000256" key="2">
    <source>
        <dbReference type="ARBA" id="ARBA00011061"/>
    </source>
</evidence>
<dbReference type="OrthoDB" id="15513at2157"/>
<proteinExistence type="inferred from homology"/>
<dbReference type="PANTHER" id="PTHR39087">
    <property type="entry name" value="UPF0104 MEMBRANE PROTEIN MJ1595"/>
    <property type="match status" value="1"/>
</dbReference>
<dbReference type="AlphaFoldDB" id="A0A172WG64"/>
<evidence type="ECO:0008006" key="10">
    <source>
        <dbReference type="Google" id="ProtNLM"/>
    </source>
</evidence>
<protein>
    <recommendedName>
        <fullName evidence="10">TIGR00374 family protein</fullName>
    </recommendedName>
</protein>
<keyword evidence="6 7" id="KW-0472">Membrane</keyword>
<dbReference type="PANTHER" id="PTHR39087:SF2">
    <property type="entry name" value="UPF0104 MEMBRANE PROTEIN MJ1595"/>
    <property type="match status" value="1"/>
</dbReference>
<dbReference type="InterPro" id="IPR022791">
    <property type="entry name" value="L-PG_synthase/AglD"/>
</dbReference>
<evidence type="ECO:0000256" key="3">
    <source>
        <dbReference type="ARBA" id="ARBA00022475"/>
    </source>
</evidence>
<feature type="transmembrane region" description="Helical" evidence="7">
    <location>
        <begin position="147"/>
        <end position="171"/>
    </location>
</feature>
<evidence type="ECO:0000313" key="9">
    <source>
        <dbReference type="Proteomes" id="UP000076969"/>
    </source>
</evidence>
<gene>
    <name evidence="8" type="ORF">A7C91_03995</name>
</gene>
<keyword evidence="9" id="KW-1185">Reference proteome</keyword>
<comment type="subcellular location">
    <subcellularLocation>
        <location evidence="1">Cell membrane</location>
        <topology evidence="1">Multi-pass membrane protein</topology>
    </subcellularLocation>
</comment>
<sequence>MDWKKVGFLTFGILIIILLIWWAGVEDVIGVLKKARLDYFILAVLVYIAGVVLWALRWGVLLKSLNINASFRTILGAIFVGVFVNNVTPGARGGGEPMRMYYLSKRSNETYGPVFATIMADRILDLIPVIVMLFLSMVYVYRLGSTTLMITLLVLNAILAALIVITLVILLNERRTKRILYWFFGLISRLMPKKAKKYEEKFIHNIEVNVPKFQKGFKLLLKDKKAFLLALAYSFAFWFLTLLRSYFIFLSIKYPVGLEEIMVVQMIGVVAGLISIIPGGAGFIEAINSGVYILLGIDKNFAVTATLIDRLISYWIPTVLGGFLTTHFGVKLREDKKKKGLTEEGRIDNHEVWDSG</sequence>
<feature type="transmembrane region" description="Helical" evidence="7">
    <location>
        <begin position="314"/>
        <end position="330"/>
    </location>
</feature>
<dbReference type="Proteomes" id="UP000076969">
    <property type="component" value="Chromosome"/>
</dbReference>
<feature type="transmembrane region" description="Helical" evidence="7">
    <location>
        <begin position="6"/>
        <end position="25"/>
    </location>
</feature>
<organism evidence="8 9">
    <name type="scientific">Thermococcus piezophilus</name>
    <dbReference type="NCBI Taxonomy" id="1712654"/>
    <lineage>
        <taxon>Archaea</taxon>
        <taxon>Methanobacteriati</taxon>
        <taxon>Methanobacteriota</taxon>
        <taxon>Thermococci</taxon>
        <taxon>Thermococcales</taxon>
        <taxon>Thermococcaceae</taxon>
        <taxon>Thermococcus</taxon>
    </lineage>
</organism>
<comment type="similarity">
    <text evidence="2">Belongs to the UPF0104 family.</text>
</comment>
<evidence type="ECO:0000256" key="4">
    <source>
        <dbReference type="ARBA" id="ARBA00022692"/>
    </source>
</evidence>
<dbReference type="Pfam" id="PF03706">
    <property type="entry name" value="LPG_synthase_TM"/>
    <property type="match status" value="1"/>
</dbReference>
<accession>A0A172WG64</accession>
<dbReference type="KEGG" id="tpie:A7C91_03995"/>
<feature type="transmembrane region" description="Helical" evidence="7">
    <location>
        <begin position="226"/>
        <end position="249"/>
    </location>
</feature>
<evidence type="ECO:0000313" key="8">
    <source>
        <dbReference type="EMBL" id="ANF22423.1"/>
    </source>
</evidence>
<keyword evidence="3" id="KW-1003">Cell membrane</keyword>
<dbReference type="GeneID" id="28495327"/>
<evidence type="ECO:0000256" key="1">
    <source>
        <dbReference type="ARBA" id="ARBA00004651"/>
    </source>
</evidence>
<evidence type="ECO:0000256" key="6">
    <source>
        <dbReference type="ARBA" id="ARBA00023136"/>
    </source>
</evidence>
<evidence type="ECO:0000256" key="7">
    <source>
        <dbReference type="SAM" id="Phobius"/>
    </source>
</evidence>
<evidence type="ECO:0000256" key="5">
    <source>
        <dbReference type="ARBA" id="ARBA00022989"/>
    </source>
</evidence>
<keyword evidence="5 7" id="KW-1133">Transmembrane helix</keyword>